<accession>A0A0F2DJF9</accession>
<name>A0A0F2DJF9_STROR</name>
<evidence type="ECO:0000313" key="2">
    <source>
        <dbReference type="Proteomes" id="UP000033716"/>
    </source>
</evidence>
<dbReference type="EMBL" id="JYGR01000005">
    <property type="protein sequence ID" value="KJQ71003.1"/>
    <property type="molecule type" value="Genomic_DNA"/>
</dbReference>
<comment type="caution">
    <text evidence="1">The sequence shown here is derived from an EMBL/GenBank/DDBJ whole genome shotgun (WGS) entry which is preliminary data.</text>
</comment>
<evidence type="ECO:0000313" key="1">
    <source>
        <dbReference type="EMBL" id="KJQ71003.1"/>
    </source>
</evidence>
<dbReference type="AlphaFoldDB" id="A0A0F2DJF9"/>
<sequence>MKIDYSERMVIWEWDGCVIKIELPDIIHAEYHKDENMVMVYSGENFINKIIFYFSLEGKLLGQQNLLEGTLDWNHNGKHQVFFQHLHHLRFSPKYQRIFSIFRSSNDFDLPSELEVYNLEGDKIDQIESPAGFTMLYISEISKKKLRIVCEALNEDCFDKFGRSDFYFNLDLETRKWIKDGIAY</sequence>
<proteinExistence type="predicted"/>
<organism evidence="1 2">
    <name type="scientific">Streptococcus oralis subsp. oralis</name>
    <dbReference type="NCBI Taxonomy" id="1891914"/>
    <lineage>
        <taxon>Bacteria</taxon>
        <taxon>Bacillati</taxon>
        <taxon>Bacillota</taxon>
        <taxon>Bacilli</taxon>
        <taxon>Lactobacillales</taxon>
        <taxon>Streptococcaceae</taxon>
        <taxon>Streptococcus</taxon>
    </lineage>
</organism>
<reference evidence="1 2" key="1">
    <citation type="submission" date="2015-02" db="EMBL/GenBank/DDBJ databases">
        <title>Evolution of amylase-binding proteins of oral streptococcal species.</title>
        <authorList>
            <person name="Haase E.M."/>
        </authorList>
    </citation>
    <scope>NUCLEOTIDE SEQUENCE [LARGE SCALE GENOMIC DNA]</scope>
    <source>
        <strain evidence="1 2">SK141</strain>
    </source>
</reference>
<gene>
    <name evidence="1" type="ORF">TZ92_01532</name>
</gene>
<dbReference type="Proteomes" id="UP000033716">
    <property type="component" value="Unassembled WGS sequence"/>
</dbReference>
<dbReference type="RefSeq" id="WP_033629952.1">
    <property type="nucleotide sequence ID" value="NZ_JYGO01000002.1"/>
</dbReference>
<dbReference type="PATRIC" id="fig|28037.214.peg.1537"/>
<protein>
    <submittedName>
        <fullName evidence="1">Uncharacterized protein</fullName>
    </submittedName>
</protein>